<evidence type="ECO:0008006" key="3">
    <source>
        <dbReference type="Google" id="ProtNLM"/>
    </source>
</evidence>
<proteinExistence type="predicted"/>
<name>A0A2N9GPM1_FAGSY</name>
<organism evidence="1">
    <name type="scientific">Fagus sylvatica</name>
    <name type="common">Beechnut</name>
    <dbReference type="NCBI Taxonomy" id="28930"/>
    <lineage>
        <taxon>Eukaryota</taxon>
        <taxon>Viridiplantae</taxon>
        <taxon>Streptophyta</taxon>
        <taxon>Embryophyta</taxon>
        <taxon>Tracheophyta</taxon>
        <taxon>Spermatophyta</taxon>
        <taxon>Magnoliopsida</taxon>
        <taxon>eudicotyledons</taxon>
        <taxon>Gunneridae</taxon>
        <taxon>Pentapetalae</taxon>
        <taxon>rosids</taxon>
        <taxon>fabids</taxon>
        <taxon>Fagales</taxon>
        <taxon>Fagaceae</taxon>
        <taxon>Fagus</taxon>
    </lineage>
</organism>
<protein>
    <recommendedName>
        <fullName evidence="3">Aminotransferase-like plant mobile domain-containing protein</fullName>
    </recommendedName>
</protein>
<dbReference type="AlphaFoldDB" id="A0A2N9GPM1"/>
<dbReference type="EMBL" id="OIVN01002208">
    <property type="protein sequence ID" value="SPD01505.1"/>
    <property type="molecule type" value="Genomic_DNA"/>
</dbReference>
<accession>A0A2N9GPM1</accession>
<dbReference type="EMBL" id="OIVN01004252">
    <property type="protein sequence ID" value="SPD16305.1"/>
    <property type="molecule type" value="Genomic_DNA"/>
</dbReference>
<sequence length="221" mass="24446">MSSSGGDGGRRRSSRLEKGKAVVYAMSLNTDDEGGGHVICPSVAPRRVAASKRRRASYWANATPETDPEFVELGKRYPLKGGIRTKEIVGTILLETSLLKDLTQHPSTAKLASPSLGPGGWSEFHSILLSHRIVRSWYEWYFHHIRTIHLSTCKVGVLPLDWSAILGIPFGGRILPRERISREEVMIMMGIDDPKASVGIQKVTLKISAPKESLELRPTSY</sequence>
<gene>
    <name evidence="1" type="ORF">FSB_LOCUS29387</name>
    <name evidence="2" type="ORF">FSB_LOCUS44187</name>
</gene>
<evidence type="ECO:0000313" key="2">
    <source>
        <dbReference type="EMBL" id="SPD16305.1"/>
    </source>
</evidence>
<evidence type="ECO:0000313" key="1">
    <source>
        <dbReference type="EMBL" id="SPD01505.1"/>
    </source>
</evidence>
<reference evidence="1" key="1">
    <citation type="submission" date="2018-02" db="EMBL/GenBank/DDBJ databases">
        <authorList>
            <person name="Cohen D.B."/>
            <person name="Kent A.D."/>
        </authorList>
    </citation>
    <scope>NUCLEOTIDE SEQUENCE</scope>
</reference>